<name>A0ABD0LQ31_9CAEN</name>
<comment type="subcellular location">
    <subcellularLocation>
        <location evidence="1">Membrane</location>
        <location evidence="1">Clathrin-coated pit</location>
        <topology evidence="1">Peripheral membrane protein</topology>
        <orientation evidence="1">Cytoplasmic side</orientation>
    </subcellularLocation>
</comment>
<proteinExistence type="predicted"/>
<dbReference type="Pfam" id="PF22699">
    <property type="entry name" value="GMIP-like_FCH"/>
    <property type="match status" value="1"/>
</dbReference>
<dbReference type="GO" id="GO:0006897">
    <property type="term" value="P:endocytosis"/>
    <property type="evidence" value="ECO:0007669"/>
    <property type="project" value="UniProtKB-KW"/>
</dbReference>
<feature type="compositionally biased region" description="Basic and acidic residues" evidence="5">
    <location>
        <begin position="264"/>
        <end position="274"/>
    </location>
</feature>
<dbReference type="InterPro" id="IPR028565">
    <property type="entry name" value="MHD"/>
</dbReference>
<organism evidence="7 8">
    <name type="scientific">Batillaria attramentaria</name>
    <dbReference type="NCBI Taxonomy" id="370345"/>
    <lineage>
        <taxon>Eukaryota</taxon>
        <taxon>Metazoa</taxon>
        <taxon>Spiralia</taxon>
        <taxon>Lophotrochozoa</taxon>
        <taxon>Mollusca</taxon>
        <taxon>Gastropoda</taxon>
        <taxon>Caenogastropoda</taxon>
        <taxon>Sorbeoconcha</taxon>
        <taxon>Cerithioidea</taxon>
        <taxon>Batillariidae</taxon>
        <taxon>Batillaria</taxon>
    </lineage>
</organism>
<evidence type="ECO:0000256" key="4">
    <source>
        <dbReference type="ARBA" id="ARBA00023176"/>
    </source>
</evidence>
<dbReference type="Gene3D" id="1.20.1270.60">
    <property type="entry name" value="Arfaptin homology (AH) domain/BAR domain"/>
    <property type="match status" value="1"/>
</dbReference>
<keyword evidence="3" id="KW-0175">Coiled coil</keyword>
<accession>A0ABD0LQ31</accession>
<feature type="compositionally biased region" description="Polar residues" evidence="5">
    <location>
        <begin position="192"/>
        <end position="201"/>
    </location>
</feature>
<feature type="compositionally biased region" description="Polar residues" evidence="5">
    <location>
        <begin position="278"/>
        <end position="288"/>
    </location>
</feature>
<comment type="caution">
    <text evidence="7">The sequence shown here is derived from an EMBL/GenBank/DDBJ whole genome shotgun (WGS) entry which is preliminary data.</text>
</comment>
<dbReference type="SUPFAM" id="SSF103657">
    <property type="entry name" value="BAR/IMD domain-like"/>
    <property type="match status" value="1"/>
</dbReference>
<dbReference type="PROSITE" id="PS51072">
    <property type="entry name" value="MHD"/>
    <property type="match status" value="1"/>
</dbReference>
<evidence type="ECO:0000256" key="3">
    <source>
        <dbReference type="ARBA" id="ARBA00023054"/>
    </source>
</evidence>
<feature type="compositionally biased region" description="Polar residues" evidence="5">
    <location>
        <begin position="459"/>
        <end position="473"/>
    </location>
</feature>
<evidence type="ECO:0000313" key="7">
    <source>
        <dbReference type="EMBL" id="KAK7501123.1"/>
    </source>
</evidence>
<evidence type="ECO:0000259" key="6">
    <source>
        <dbReference type="PROSITE" id="PS51072"/>
    </source>
</evidence>
<protein>
    <recommendedName>
        <fullName evidence="6">MHD domain-containing protein</fullName>
    </recommendedName>
</protein>
<dbReference type="InterPro" id="IPR027267">
    <property type="entry name" value="AH/BAR_dom_sf"/>
</dbReference>
<feature type="compositionally biased region" description="Polar residues" evidence="5">
    <location>
        <begin position="437"/>
        <end position="450"/>
    </location>
</feature>
<dbReference type="Proteomes" id="UP001519460">
    <property type="component" value="Unassembled WGS sequence"/>
</dbReference>
<keyword evidence="2" id="KW-0254">Endocytosis</keyword>
<dbReference type="Pfam" id="PF10291">
    <property type="entry name" value="muHD"/>
    <property type="match status" value="1"/>
</dbReference>
<reference evidence="7 8" key="1">
    <citation type="journal article" date="2023" name="Sci. Data">
        <title>Genome assembly of the Korean intertidal mud-creeper Batillaria attramentaria.</title>
        <authorList>
            <person name="Patra A.K."/>
            <person name="Ho P.T."/>
            <person name="Jun S."/>
            <person name="Lee S.J."/>
            <person name="Kim Y."/>
            <person name="Won Y.J."/>
        </authorList>
    </citation>
    <scope>NUCLEOTIDE SEQUENCE [LARGE SCALE GENOMIC DNA]</scope>
    <source>
        <strain evidence="7">Wonlab-2016</strain>
    </source>
</reference>
<dbReference type="InterPro" id="IPR018808">
    <property type="entry name" value="Muniscin_C"/>
</dbReference>
<dbReference type="PANTHER" id="PTHR23065">
    <property type="entry name" value="PROLINE-SERINE-THREONINE PHOSPHATASE INTERACTING PROTEIN 1"/>
    <property type="match status" value="1"/>
</dbReference>
<keyword evidence="4" id="KW-0168">Coated pit</keyword>
<feature type="region of interest" description="Disordered" evidence="5">
    <location>
        <begin position="149"/>
        <end position="478"/>
    </location>
</feature>
<keyword evidence="8" id="KW-1185">Reference proteome</keyword>
<gene>
    <name evidence="7" type="ORF">BaRGS_00007608</name>
</gene>
<feature type="compositionally biased region" description="Polar residues" evidence="5">
    <location>
        <begin position="388"/>
        <end position="420"/>
    </location>
</feature>
<feature type="compositionally biased region" description="Polar residues" evidence="5">
    <location>
        <begin position="347"/>
        <end position="375"/>
    </location>
</feature>
<dbReference type="AlphaFoldDB" id="A0ABD0LQ31"/>
<dbReference type="InterPro" id="IPR054713">
    <property type="entry name" value="GMIP/FCHO2-like_FCH"/>
</dbReference>
<sequence length="766" mass="84236">MKENEQGTLEVVQSIQQTTNALHKAREIYHTRCIERERLKRENASLKDIEKAEVKYKKAFEEYKNLIDKYQGVKSNFEKKMTESCTHFQELEEEHICQMKDFIDTYAKSWENEHALLGQVHREFRLNCDELTVQKLMATFIEAKRTGTEKPGPIEFVEPDLSSLPSPSARPMSPEPGASDKRDSLTEKQKQDSSGSPSPILSDQPGPLSRSVKLRVSRTLMRKDGPEAEVDEEGYRIRPDNPMDNNGDKNSWYSSDSDSDSDGEEGRRKIKVEIRPLSPTNPASTTGTVEDIRASVEGLRLSPTAMRKRSQTPVDKKMKRSQSESDTLDKPQDLLNLDFFSSSSASTPTGANYSLPSPLSPQTEINWNQPSQTGPNHPASLPAHLNDLFNTSNESTPTSSAGGRGSSNLTPTSQLGSPTTAGIGLPSTAQPRPPSRTRGTLAQPLKSQNGPAPPLIRSDSASGVTFNTTSMPVGSSRGPSPLTIGMADTIPLAVAFTETVNAFFKGHDATKCVVRMTGNLMMSFPAGVVKVFMENPSPPTLSFRIRNLALLENMLPNSSLLSRDDSQSTSDAAVFTFDMSNLMEHLRQQGEQNKAASYFNIDIFKYQVKAKPGVESTPLSLVVYWKCEGGSTDYRLDYRYNPLAMSSPTTIKNVTVAVALDTAEVCKMQSIPSGTWDTNAKRATWKLNDISEVSEQETQGCIRAKFEVKGGPLKPTTTALQFAAEGATLSGAEFELVGTGYRISLTKKRFATGKYFADPEPSVSYV</sequence>
<dbReference type="PANTHER" id="PTHR23065:SF15">
    <property type="entry name" value="AT02057P"/>
    <property type="match status" value="1"/>
</dbReference>
<evidence type="ECO:0000313" key="8">
    <source>
        <dbReference type="Proteomes" id="UP001519460"/>
    </source>
</evidence>
<feature type="compositionally biased region" description="Basic and acidic residues" evidence="5">
    <location>
        <begin position="178"/>
        <end position="191"/>
    </location>
</feature>
<evidence type="ECO:0000256" key="5">
    <source>
        <dbReference type="SAM" id="MobiDB-lite"/>
    </source>
</evidence>
<dbReference type="GO" id="GO:0005905">
    <property type="term" value="C:clathrin-coated pit"/>
    <property type="evidence" value="ECO:0007669"/>
    <property type="project" value="UniProtKB-SubCell"/>
</dbReference>
<dbReference type="EMBL" id="JACVVK020000033">
    <property type="protein sequence ID" value="KAK7501123.1"/>
    <property type="molecule type" value="Genomic_DNA"/>
</dbReference>
<evidence type="ECO:0000256" key="2">
    <source>
        <dbReference type="ARBA" id="ARBA00022583"/>
    </source>
</evidence>
<keyword evidence="4" id="KW-0472">Membrane</keyword>
<feature type="compositionally biased region" description="Basic and acidic residues" evidence="5">
    <location>
        <begin position="321"/>
        <end position="332"/>
    </location>
</feature>
<evidence type="ECO:0000256" key="1">
    <source>
        <dbReference type="ARBA" id="ARBA00004283"/>
    </source>
</evidence>
<feature type="domain" description="MHD" evidence="6">
    <location>
        <begin position="489"/>
        <end position="758"/>
    </location>
</feature>